<reference evidence="2 3" key="1">
    <citation type="journal article" date="2017" name="BMC Genomics">
        <title>Comparative genomic and phylogenomic analyses of the Bifidobacteriaceae family.</title>
        <authorList>
            <person name="Lugli G.A."/>
            <person name="Milani C."/>
            <person name="Turroni F."/>
            <person name="Duranti S."/>
            <person name="Mancabelli L."/>
            <person name="Mangifesta M."/>
            <person name="Ferrario C."/>
            <person name="Modesto M."/>
            <person name="Mattarelli P."/>
            <person name="Jiri K."/>
            <person name="van Sinderen D."/>
            <person name="Ventura M."/>
        </authorList>
    </citation>
    <scope>NUCLEOTIDE SEQUENCE [LARGE SCALE GENOMIC DNA]</scope>
    <source>
        <strain evidence="2 3">DSM 24742</strain>
    </source>
</reference>
<dbReference type="EMBL" id="MWWR01000005">
    <property type="protein sequence ID" value="OZG52115.1"/>
    <property type="molecule type" value="Genomic_DNA"/>
</dbReference>
<protein>
    <submittedName>
        <fullName evidence="2">Uncharacterized protein</fullName>
    </submittedName>
</protein>
<comment type="caution">
    <text evidence="2">The sequence shown here is derived from an EMBL/GenBank/DDBJ whole genome shotgun (WGS) entry which is preliminary data.</text>
</comment>
<gene>
    <name evidence="2" type="ORF">PSRA_0665</name>
</gene>
<dbReference type="AlphaFoldDB" id="A0A261EZ48"/>
<name>A0A261EZ48_9BIFI</name>
<feature type="region of interest" description="Disordered" evidence="1">
    <location>
        <begin position="1"/>
        <end position="71"/>
    </location>
</feature>
<dbReference type="RefSeq" id="WP_412155281.1">
    <property type="nucleotide sequence ID" value="NZ_JBKZBR010000027.1"/>
</dbReference>
<accession>A0A261EZ48</accession>
<evidence type="ECO:0000256" key="1">
    <source>
        <dbReference type="SAM" id="MobiDB-lite"/>
    </source>
</evidence>
<sequence length="71" mass="7616">MFEKLATTILHGKRAFDKASGDDAGENSASHSTRDGASDTVSKNPSTPMPRMDHAVATTDARNKNSKTPRE</sequence>
<evidence type="ECO:0000313" key="3">
    <source>
        <dbReference type="Proteomes" id="UP000216725"/>
    </source>
</evidence>
<keyword evidence="3" id="KW-1185">Reference proteome</keyword>
<proteinExistence type="predicted"/>
<dbReference type="Proteomes" id="UP000216725">
    <property type="component" value="Unassembled WGS sequence"/>
</dbReference>
<evidence type="ECO:0000313" key="2">
    <source>
        <dbReference type="EMBL" id="OZG52115.1"/>
    </source>
</evidence>
<organism evidence="2 3">
    <name type="scientific">Pseudoscardovia radai</name>
    <dbReference type="NCBI Taxonomy" id="987066"/>
    <lineage>
        <taxon>Bacteria</taxon>
        <taxon>Bacillati</taxon>
        <taxon>Actinomycetota</taxon>
        <taxon>Actinomycetes</taxon>
        <taxon>Bifidobacteriales</taxon>
        <taxon>Bifidobacteriaceae</taxon>
        <taxon>Pseudoscardovia</taxon>
    </lineage>
</organism>